<accession>A0A9E7SL77</accession>
<reference evidence="1" key="1">
    <citation type="submission" date="2022-05" db="EMBL/GenBank/DDBJ databases">
        <authorList>
            <person name="Friedrich I."/>
            <person name="Poehlein A."/>
            <person name="Schneider D."/>
            <person name="Hertel R."/>
            <person name="Daniel R."/>
        </authorList>
    </citation>
    <scope>NUCLEOTIDE SEQUENCE</scope>
</reference>
<name>A0A9E7SL77_9CAUD</name>
<evidence type="ECO:0000313" key="1">
    <source>
        <dbReference type="EMBL" id="USN16343.1"/>
    </source>
</evidence>
<dbReference type="EMBL" id="ON529861">
    <property type="protein sequence ID" value="USN16343.1"/>
    <property type="molecule type" value="Genomic_DNA"/>
</dbReference>
<organism evidence="1 2">
    <name type="scientific">Luteibacter phage vB_LflM-Pluto</name>
    <dbReference type="NCBI Taxonomy" id="2948611"/>
    <lineage>
        <taxon>Viruses</taxon>
        <taxon>Duplodnaviria</taxon>
        <taxon>Heunggongvirae</taxon>
        <taxon>Uroviricota</taxon>
        <taxon>Caudoviricetes</taxon>
        <taxon>Lindbergviridae</taxon>
        <taxon>Plutovirus</taxon>
        <taxon>Plutovirus pluto</taxon>
    </lineage>
</organism>
<gene>
    <name evidence="1" type="ORF">PLUTO_00270</name>
</gene>
<proteinExistence type="predicted"/>
<protein>
    <submittedName>
        <fullName evidence="1">Uncharacterized protein</fullName>
    </submittedName>
</protein>
<sequence>METKPALTVDNVFEAFIAFAPDPSSPLVAMLADIQFRFRHLANGAMLTMAAEDSRIPAVAAANFKIALSGMRKTSSDVDEEVE</sequence>
<keyword evidence="2" id="KW-1185">Reference proteome</keyword>
<evidence type="ECO:0000313" key="2">
    <source>
        <dbReference type="Proteomes" id="UP001056883"/>
    </source>
</evidence>
<dbReference type="Proteomes" id="UP001056883">
    <property type="component" value="Segment"/>
</dbReference>